<dbReference type="AlphaFoldDB" id="A0A385SI61"/>
<dbReference type="Proteomes" id="UP000266183">
    <property type="component" value="Chromosome"/>
</dbReference>
<sequence>MISRHRYVLYLLLMVIPPTAYGQVKKKIRSYEKVFQFSLFPGISTNGIESGSYYNKFSFNLFGGLSAGNRILELGSLVNVNLKESTGIQIAGLANIVGANAYVNLSQSEERALINAEDFEANTKGIQFSGMLNFVRNNAQGIQFAGMLNVVGGDIKGFQFAGIGNSAGNNTGGTSSGIQIAGFYNIAKEGMGGFQISSLFNYTDGNFAGFQFGAINKARAMMGKKSTPPTRARSLQIGLLNSSKAMDGWQIGLVNFGGDMRGKQIALINFFHNYPLKEYTRMGTPIGLLNLGSSGSYLSVSYNELFSANVEYTTGNCLNCTWTQSTMPFADRNQIYNQNALIAGYDAARKTWGFGYGFQKVLYNKNSMLPTDTNNKKRVIHYGLKFLHLNRDLSFDKAFNILTRLNFDYGKRWRWLYVFAGVSVNYFLHDIEDSEDTYKINSKKFDAGKLFGHKAEVWPGYTFGLQF</sequence>
<dbReference type="OrthoDB" id="974166at2"/>
<keyword evidence="2" id="KW-1185">Reference proteome</keyword>
<protein>
    <submittedName>
        <fullName evidence="1">Uncharacterized protein</fullName>
    </submittedName>
</protein>
<dbReference type="RefSeq" id="WP_119753294.1">
    <property type="nucleotide sequence ID" value="NZ_CP032382.1"/>
</dbReference>
<proteinExistence type="predicted"/>
<accession>A0A385SI61</accession>
<reference evidence="2" key="1">
    <citation type="submission" date="2018-09" db="EMBL/GenBank/DDBJ databases">
        <title>Chryseolinea sp. KIS68-18 isolated from soil.</title>
        <authorList>
            <person name="Weon H.-Y."/>
            <person name="Kwon S.-W."/>
            <person name="Lee S.A."/>
        </authorList>
    </citation>
    <scope>NUCLEOTIDE SEQUENCE [LARGE SCALE GENOMIC DNA]</scope>
    <source>
        <strain evidence="2">KIS68-18</strain>
    </source>
</reference>
<gene>
    <name evidence="1" type="ORF">D4L85_05070</name>
</gene>
<dbReference type="EMBL" id="CP032382">
    <property type="protein sequence ID" value="AYB29987.1"/>
    <property type="molecule type" value="Genomic_DNA"/>
</dbReference>
<organism evidence="1 2">
    <name type="scientific">Chryseolinea soli</name>
    <dbReference type="NCBI Taxonomy" id="2321403"/>
    <lineage>
        <taxon>Bacteria</taxon>
        <taxon>Pseudomonadati</taxon>
        <taxon>Bacteroidota</taxon>
        <taxon>Cytophagia</taxon>
        <taxon>Cytophagales</taxon>
        <taxon>Fulvivirgaceae</taxon>
        <taxon>Chryseolinea</taxon>
    </lineage>
</organism>
<dbReference type="KEGG" id="chk:D4L85_05070"/>
<name>A0A385SI61_9BACT</name>
<evidence type="ECO:0000313" key="2">
    <source>
        <dbReference type="Proteomes" id="UP000266183"/>
    </source>
</evidence>
<evidence type="ECO:0000313" key="1">
    <source>
        <dbReference type="EMBL" id="AYB29987.1"/>
    </source>
</evidence>